<keyword evidence="5 6" id="KW-0472">Membrane</keyword>
<evidence type="ECO:0000256" key="2">
    <source>
        <dbReference type="ARBA" id="ARBA00022475"/>
    </source>
</evidence>
<dbReference type="PANTHER" id="PTHR32196">
    <property type="entry name" value="ABC TRANSPORTER PERMEASE PROTEIN YPHD-RELATED-RELATED"/>
    <property type="match status" value="1"/>
</dbReference>
<dbReference type="InterPro" id="IPR001851">
    <property type="entry name" value="ABC_transp_permease"/>
</dbReference>
<dbReference type="CDD" id="cd06579">
    <property type="entry name" value="TM_PBP1_transp_AraH_like"/>
    <property type="match status" value="1"/>
</dbReference>
<evidence type="ECO:0000256" key="4">
    <source>
        <dbReference type="ARBA" id="ARBA00022989"/>
    </source>
</evidence>
<feature type="transmembrane region" description="Helical" evidence="6">
    <location>
        <begin position="135"/>
        <end position="155"/>
    </location>
</feature>
<gene>
    <name evidence="7" type="ORF">SAMN05444159_1877</name>
</gene>
<dbReference type="EMBL" id="LT670844">
    <property type="protein sequence ID" value="SHJ91231.1"/>
    <property type="molecule type" value="Genomic_DNA"/>
</dbReference>
<dbReference type="AlphaFoldDB" id="A0A1M6N6A1"/>
<feature type="transmembrane region" description="Helical" evidence="6">
    <location>
        <begin position="229"/>
        <end position="250"/>
    </location>
</feature>
<dbReference type="GO" id="GO:0005886">
    <property type="term" value="C:plasma membrane"/>
    <property type="evidence" value="ECO:0007669"/>
    <property type="project" value="UniProtKB-SubCell"/>
</dbReference>
<evidence type="ECO:0000256" key="3">
    <source>
        <dbReference type="ARBA" id="ARBA00022692"/>
    </source>
</evidence>
<feature type="transmembrane region" description="Helical" evidence="6">
    <location>
        <begin position="108"/>
        <end position="128"/>
    </location>
</feature>
<protein>
    <submittedName>
        <fullName evidence="7">Ribose transport system permease protein</fullName>
    </submittedName>
</protein>
<evidence type="ECO:0000256" key="1">
    <source>
        <dbReference type="ARBA" id="ARBA00004651"/>
    </source>
</evidence>
<feature type="transmembrane region" description="Helical" evidence="6">
    <location>
        <begin position="77"/>
        <end position="102"/>
    </location>
</feature>
<feature type="transmembrane region" description="Helical" evidence="6">
    <location>
        <begin position="175"/>
        <end position="197"/>
    </location>
</feature>
<dbReference type="RefSeq" id="WP_079537912.1">
    <property type="nucleotide sequence ID" value="NZ_LT670844.1"/>
</dbReference>
<dbReference type="OrthoDB" id="7157592at2"/>
<evidence type="ECO:0000256" key="5">
    <source>
        <dbReference type="ARBA" id="ARBA00023136"/>
    </source>
</evidence>
<keyword evidence="2" id="KW-1003">Cell membrane</keyword>
<evidence type="ECO:0000313" key="8">
    <source>
        <dbReference type="Proteomes" id="UP000189935"/>
    </source>
</evidence>
<reference evidence="7 8" key="1">
    <citation type="submission" date="2016-11" db="EMBL/GenBank/DDBJ databases">
        <authorList>
            <person name="Jaros S."/>
            <person name="Januszkiewicz K."/>
            <person name="Wedrychowicz H."/>
        </authorList>
    </citation>
    <scope>NUCLEOTIDE SEQUENCE [LARGE SCALE GENOMIC DNA]</scope>
    <source>
        <strain evidence="7 8">GAS499</strain>
    </source>
</reference>
<accession>A0A1M6N6A1</accession>
<organism evidence="7 8">
    <name type="scientific">Bradyrhizobium lablabi</name>
    <dbReference type="NCBI Taxonomy" id="722472"/>
    <lineage>
        <taxon>Bacteria</taxon>
        <taxon>Pseudomonadati</taxon>
        <taxon>Pseudomonadota</taxon>
        <taxon>Alphaproteobacteria</taxon>
        <taxon>Hyphomicrobiales</taxon>
        <taxon>Nitrobacteraceae</taxon>
        <taxon>Bradyrhizobium</taxon>
    </lineage>
</organism>
<dbReference type="Pfam" id="PF02653">
    <property type="entry name" value="BPD_transp_2"/>
    <property type="match status" value="1"/>
</dbReference>
<feature type="transmembrane region" description="Helical" evidence="6">
    <location>
        <begin position="308"/>
        <end position="328"/>
    </location>
</feature>
<evidence type="ECO:0000256" key="6">
    <source>
        <dbReference type="SAM" id="Phobius"/>
    </source>
</evidence>
<feature type="transmembrane region" description="Helical" evidence="6">
    <location>
        <begin position="283"/>
        <end position="302"/>
    </location>
</feature>
<keyword evidence="3 6" id="KW-0812">Transmembrane</keyword>
<dbReference type="GO" id="GO:0022857">
    <property type="term" value="F:transmembrane transporter activity"/>
    <property type="evidence" value="ECO:0007669"/>
    <property type="project" value="InterPro"/>
</dbReference>
<feature type="transmembrane region" description="Helical" evidence="6">
    <location>
        <begin position="32"/>
        <end position="56"/>
    </location>
</feature>
<keyword evidence="4 6" id="KW-1133">Transmembrane helix</keyword>
<comment type="subcellular location">
    <subcellularLocation>
        <location evidence="1">Cell membrane</location>
        <topology evidence="1">Multi-pass membrane protein</topology>
    </subcellularLocation>
</comment>
<proteinExistence type="predicted"/>
<name>A0A1M6N6A1_9BRAD</name>
<sequence>MMGISESADQMPSANIDRFKPLAFFQRYGREIGLPVIVVALIVLFTANSEVFFSVANFRNIGVSAAALAAVSFGQTFAILTAGLDLSVGSIVALVSIVGAIVMRDHGIPAGLIASLVTGAGVGLVNGIVITRLKVFPFIATLAMMSIVSGLALSLSGGVAVTGVPGAFADLAYELVLGVPVPVIIALLVLLTAFVVLKYTRLGRRIYAVGGNEEAARLSGIRIGAIKTAAYVFSGICAAVGSIILTARVASGQPSLGTTLPLESVAAVVLGGISLFGGRGSVVGVAFGVLFVSILSNGLNLLNVPSYTQMMVIGGALILAVALDQAFIESRIGKKA</sequence>
<dbReference type="Proteomes" id="UP000189935">
    <property type="component" value="Chromosome I"/>
</dbReference>
<evidence type="ECO:0000313" key="7">
    <source>
        <dbReference type="EMBL" id="SHJ91231.1"/>
    </source>
</evidence>